<accession>A0A0F9BDC2</accession>
<protein>
    <submittedName>
        <fullName evidence="1">Uncharacterized protein</fullName>
    </submittedName>
</protein>
<dbReference type="AlphaFoldDB" id="A0A0F9BDC2"/>
<name>A0A0F9BDC2_9ZZZZ</name>
<sequence length="84" mass="9258">MGDDTFINTSCDICWKKALEQLEATGKPFSHMGAIVFYVPLMRDCKHPQPKTKVICPACKAISNAPTSRACAEQPIDRPKCSIC</sequence>
<organism evidence="1">
    <name type="scientific">marine sediment metagenome</name>
    <dbReference type="NCBI Taxonomy" id="412755"/>
    <lineage>
        <taxon>unclassified sequences</taxon>
        <taxon>metagenomes</taxon>
        <taxon>ecological metagenomes</taxon>
    </lineage>
</organism>
<feature type="non-terminal residue" evidence="1">
    <location>
        <position position="84"/>
    </location>
</feature>
<evidence type="ECO:0000313" key="1">
    <source>
        <dbReference type="EMBL" id="KKL19924.1"/>
    </source>
</evidence>
<gene>
    <name evidence="1" type="ORF">LCGC14_2460630</name>
</gene>
<comment type="caution">
    <text evidence="1">The sequence shown here is derived from an EMBL/GenBank/DDBJ whole genome shotgun (WGS) entry which is preliminary data.</text>
</comment>
<reference evidence="1" key="1">
    <citation type="journal article" date="2015" name="Nature">
        <title>Complex archaea that bridge the gap between prokaryotes and eukaryotes.</title>
        <authorList>
            <person name="Spang A."/>
            <person name="Saw J.H."/>
            <person name="Jorgensen S.L."/>
            <person name="Zaremba-Niedzwiedzka K."/>
            <person name="Martijn J."/>
            <person name="Lind A.E."/>
            <person name="van Eijk R."/>
            <person name="Schleper C."/>
            <person name="Guy L."/>
            <person name="Ettema T.J."/>
        </authorList>
    </citation>
    <scope>NUCLEOTIDE SEQUENCE</scope>
</reference>
<dbReference type="EMBL" id="LAZR01038304">
    <property type="protein sequence ID" value="KKL19924.1"/>
    <property type="molecule type" value="Genomic_DNA"/>
</dbReference>
<proteinExistence type="predicted"/>